<evidence type="ECO:0000313" key="7">
    <source>
        <dbReference type="WBParaSite" id="SRAE_1000146200.1"/>
    </source>
</evidence>
<dbReference type="RefSeq" id="XP_024502401.1">
    <property type="nucleotide sequence ID" value="XM_024648421.1"/>
</dbReference>
<dbReference type="AlphaFoldDB" id="A0A090L6W2"/>
<evidence type="ECO:0000313" key="8">
    <source>
        <dbReference type="WormBase" id="SRAE_1000146200"/>
    </source>
</evidence>
<dbReference type="Gene3D" id="2.10.25.10">
    <property type="entry name" value="Laminin"/>
    <property type="match status" value="1"/>
</dbReference>
<dbReference type="Gene3D" id="2.60.120.290">
    <property type="entry name" value="Spermadhesin, CUB domain"/>
    <property type="match status" value="1"/>
</dbReference>
<gene>
    <name evidence="5 7 8" type="ORF">SRAE_1000146200</name>
</gene>
<dbReference type="PROSITE" id="PS50026">
    <property type="entry name" value="EGF_3"/>
    <property type="match status" value="1"/>
</dbReference>
<reference evidence="5 6" key="1">
    <citation type="submission" date="2014-09" db="EMBL/GenBank/DDBJ databases">
        <authorList>
            <person name="Martin A.A."/>
        </authorList>
    </citation>
    <scope>NUCLEOTIDE SEQUENCE</scope>
    <source>
        <strain evidence="6">ED321</strain>
        <strain evidence="5">ED321 Heterogonic</strain>
    </source>
</reference>
<keyword evidence="3" id="KW-0812">Transmembrane</keyword>
<dbReference type="InterPro" id="IPR000859">
    <property type="entry name" value="CUB_dom"/>
</dbReference>
<dbReference type="Pfam" id="PF00008">
    <property type="entry name" value="EGF"/>
    <property type="match status" value="1"/>
</dbReference>
<evidence type="ECO:0000256" key="2">
    <source>
        <dbReference type="PROSITE-ProRule" id="PRU00076"/>
    </source>
</evidence>
<evidence type="ECO:0000313" key="6">
    <source>
        <dbReference type="Proteomes" id="UP000035682"/>
    </source>
</evidence>
<comment type="caution">
    <text evidence="2">Lacks conserved residue(s) required for the propagation of feature annotation.</text>
</comment>
<dbReference type="CTD" id="36375564"/>
<name>A0A090L6W2_STRRB</name>
<proteinExistence type="predicted"/>
<keyword evidence="1 2" id="KW-1015">Disulfide bond</keyword>
<accession>A0A090L6W2</accession>
<keyword evidence="3" id="KW-0472">Membrane</keyword>
<feature type="disulfide bond" evidence="2">
    <location>
        <begin position="284"/>
        <end position="293"/>
    </location>
</feature>
<evidence type="ECO:0000313" key="5">
    <source>
        <dbReference type="EMBL" id="CEF63199.1"/>
    </source>
</evidence>
<protein>
    <submittedName>
        <fullName evidence="5 7">Epidermal growth factor-like domain and CUB domain-containing protein</fullName>
    </submittedName>
</protein>
<dbReference type="SUPFAM" id="SSF57196">
    <property type="entry name" value="EGF/Laminin"/>
    <property type="match status" value="1"/>
</dbReference>
<dbReference type="WBParaSite" id="SRAE_1000146200.1">
    <property type="protein sequence ID" value="SRAE_1000146200.1"/>
    <property type="gene ID" value="WBGene00258069"/>
</dbReference>
<reference evidence="7" key="2">
    <citation type="submission" date="2020-12" db="UniProtKB">
        <authorList>
            <consortium name="WormBaseParasite"/>
        </authorList>
    </citation>
    <scope>IDENTIFICATION</scope>
</reference>
<evidence type="ECO:0000256" key="3">
    <source>
        <dbReference type="SAM" id="Phobius"/>
    </source>
</evidence>
<keyword evidence="2" id="KW-0245">EGF-like domain</keyword>
<evidence type="ECO:0000256" key="1">
    <source>
        <dbReference type="ARBA" id="ARBA00023157"/>
    </source>
</evidence>
<feature type="transmembrane region" description="Helical" evidence="3">
    <location>
        <begin position="5"/>
        <end position="22"/>
    </location>
</feature>
<dbReference type="Proteomes" id="UP000035682">
    <property type="component" value="Unplaced"/>
</dbReference>
<feature type="domain" description="EGF-like" evidence="4">
    <location>
        <begin position="257"/>
        <end position="294"/>
    </location>
</feature>
<sequence>MIKIYFLYIFIIINFFNFFYAFDTTKTGTSTSVTQETTTKNLFSTPLIPSKIIQNAYDLAIKIESLSNDITNYLSKLNNKTEGSCSDGLIKNVQQLYGNVNNILSDVNEKQRNILLMEKDIENIKNIAACMKNSNCIPSQTTSIPTILSTLKPINNETCDQLNNNGIISNGKEYENINCQWNINVTESKYILLTINFLYLQGNTSLIITDKLYGNQTIYNKSIYQEITLSSYSNNYEISLVSNDSYSGASFKITYITNDVCYQNYCQNNGTCIVRPDNTPLCQCKGCFDGDTCTEALDRCKTYTKCLQDKNPRNTCSNESNNDDCIAKCYCNGSSTPTAFCRN</sequence>
<dbReference type="PROSITE" id="PS00022">
    <property type="entry name" value="EGF_1"/>
    <property type="match status" value="1"/>
</dbReference>
<dbReference type="SUPFAM" id="SSF49854">
    <property type="entry name" value="Spermadhesin, CUB domain"/>
    <property type="match status" value="1"/>
</dbReference>
<evidence type="ECO:0000259" key="4">
    <source>
        <dbReference type="PROSITE" id="PS50026"/>
    </source>
</evidence>
<dbReference type="EMBL" id="LN609528">
    <property type="protein sequence ID" value="CEF63199.1"/>
    <property type="molecule type" value="Genomic_DNA"/>
</dbReference>
<dbReference type="WormBase" id="SRAE_1000146200">
    <property type="protein sequence ID" value="SRP07069"/>
    <property type="gene ID" value="WBGene00258069"/>
</dbReference>
<dbReference type="InterPro" id="IPR000742">
    <property type="entry name" value="EGF"/>
</dbReference>
<keyword evidence="6" id="KW-1185">Reference proteome</keyword>
<dbReference type="Pfam" id="PF00431">
    <property type="entry name" value="CUB"/>
    <property type="match status" value="1"/>
</dbReference>
<dbReference type="GeneID" id="36375564"/>
<organism evidence="5">
    <name type="scientific">Strongyloides ratti</name>
    <name type="common">Parasitic roundworm</name>
    <dbReference type="NCBI Taxonomy" id="34506"/>
    <lineage>
        <taxon>Eukaryota</taxon>
        <taxon>Metazoa</taxon>
        <taxon>Ecdysozoa</taxon>
        <taxon>Nematoda</taxon>
        <taxon>Chromadorea</taxon>
        <taxon>Rhabditida</taxon>
        <taxon>Tylenchina</taxon>
        <taxon>Panagrolaimomorpha</taxon>
        <taxon>Strongyloidoidea</taxon>
        <taxon>Strongyloididae</taxon>
        <taxon>Strongyloides</taxon>
    </lineage>
</organism>
<keyword evidence="3" id="KW-1133">Transmembrane helix</keyword>
<dbReference type="OMA" id="EYENINC"/>
<dbReference type="InterPro" id="IPR035914">
    <property type="entry name" value="Sperma_CUB_dom_sf"/>
</dbReference>